<organism evidence="6 7">
    <name type="scientific">Wallemia hederae</name>
    <dbReference type="NCBI Taxonomy" id="1540922"/>
    <lineage>
        <taxon>Eukaryota</taxon>
        <taxon>Fungi</taxon>
        <taxon>Dikarya</taxon>
        <taxon>Basidiomycota</taxon>
        <taxon>Wallemiomycotina</taxon>
        <taxon>Wallemiomycetes</taxon>
        <taxon>Wallemiales</taxon>
        <taxon>Wallemiaceae</taxon>
        <taxon>Wallemia</taxon>
    </lineage>
</organism>
<dbReference type="EMBL" id="SPNW01000016">
    <property type="protein sequence ID" value="TIA90842.1"/>
    <property type="molecule type" value="Genomic_DNA"/>
</dbReference>
<dbReference type="SMART" id="SM00226">
    <property type="entry name" value="LMWPc"/>
    <property type="match status" value="1"/>
</dbReference>
<evidence type="ECO:0000313" key="6">
    <source>
        <dbReference type="EMBL" id="TIA90842.1"/>
    </source>
</evidence>
<dbReference type="AlphaFoldDB" id="A0A4T0FQH2"/>
<dbReference type="Pfam" id="PF01451">
    <property type="entry name" value="LMWPc"/>
    <property type="match status" value="1"/>
</dbReference>
<keyword evidence="3" id="KW-0904">Protein phosphatase</keyword>
<protein>
    <recommendedName>
        <fullName evidence="5">Phosphotyrosine protein phosphatase I domain-containing protein</fullName>
    </recommendedName>
</protein>
<dbReference type="InterPro" id="IPR036196">
    <property type="entry name" value="Ptyr_pPase_sf"/>
</dbReference>
<dbReference type="Proteomes" id="UP000310189">
    <property type="component" value="Unassembled WGS sequence"/>
</dbReference>
<evidence type="ECO:0000256" key="3">
    <source>
        <dbReference type="ARBA" id="ARBA00022912"/>
    </source>
</evidence>
<evidence type="ECO:0000256" key="4">
    <source>
        <dbReference type="PIRSR" id="PIRSR617867-1"/>
    </source>
</evidence>
<name>A0A4T0FQH2_9BASI</name>
<gene>
    <name evidence="6" type="ORF">E3P99_01380</name>
</gene>
<reference evidence="6 7" key="1">
    <citation type="submission" date="2019-03" db="EMBL/GenBank/DDBJ databases">
        <title>Sequencing 23 genomes of Wallemia ichthyophaga.</title>
        <authorList>
            <person name="Gostincar C."/>
        </authorList>
    </citation>
    <scope>NUCLEOTIDE SEQUENCE [LARGE SCALE GENOMIC DNA]</scope>
    <source>
        <strain evidence="6 7">EXF-5753</strain>
    </source>
</reference>
<dbReference type="PRINTS" id="PR00719">
    <property type="entry name" value="LMWPTPASE"/>
</dbReference>
<feature type="active site" description="Nucleophile" evidence="4">
    <location>
        <position position="13"/>
    </location>
</feature>
<sequence length="173" mass="19423">MSGEGEIKVLAVCLGNICRSRWCRIRCDLHWLTNDSQAMAEGVLKQIQQENKLPVFVDSAGTAAYHEGEYADDRTISTLAKHGIKMDSLARKVRQSDFNEFDHILAMDGSNLSNLLRMAPKNCKADIRLFGEYGDGKAIQDPYYGGQMGFTRTYEQCKSYGKAFFQSLGYTVN</sequence>
<feature type="active site" evidence="4">
    <location>
        <position position="19"/>
    </location>
</feature>
<dbReference type="InterPro" id="IPR023485">
    <property type="entry name" value="Ptyr_pPase"/>
</dbReference>
<keyword evidence="7" id="KW-1185">Reference proteome</keyword>
<dbReference type="GO" id="GO:0004725">
    <property type="term" value="F:protein tyrosine phosphatase activity"/>
    <property type="evidence" value="ECO:0007669"/>
    <property type="project" value="InterPro"/>
</dbReference>
<dbReference type="OrthoDB" id="3388at2759"/>
<dbReference type="InterPro" id="IPR050438">
    <property type="entry name" value="LMW_PTPase"/>
</dbReference>
<proteinExistence type="inferred from homology"/>
<comment type="caution">
    <text evidence="6">The sequence shown here is derived from an EMBL/GenBank/DDBJ whole genome shotgun (WGS) entry which is preliminary data.</text>
</comment>
<dbReference type="InterPro" id="IPR017867">
    <property type="entry name" value="Tyr_phospatase_low_mol_wt"/>
</dbReference>
<evidence type="ECO:0000313" key="7">
    <source>
        <dbReference type="Proteomes" id="UP000310189"/>
    </source>
</evidence>
<evidence type="ECO:0000256" key="1">
    <source>
        <dbReference type="ARBA" id="ARBA00011063"/>
    </source>
</evidence>
<dbReference type="Gene3D" id="3.40.50.2300">
    <property type="match status" value="1"/>
</dbReference>
<dbReference type="PANTHER" id="PTHR11717">
    <property type="entry name" value="LOW MOLECULAR WEIGHT PROTEIN TYROSINE PHOSPHATASE"/>
    <property type="match status" value="1"/>
</dbReference>
<dbReference type="PANTHER" id="PTHR11717:SF7">
    <property type="entry name" value="LOW MOLECULAR WEIGHT PHOSPHOTYROSINE PROTEIN PHOSPHATASE"/>
    <property type="match status" value="1"/>
</dbReference>
<feature type="domain" description="Phosphotyrosine protein phosphatase I" evidence="5">
    <location>
        <begin position="7"/>
        <end position="167"/>
    </location>
</feature>
<evidence type="ECO:0000259" key="5">
    <source>
        <dbReference type="SMART" id="SM00226"/>
    </source>
</evidence>
<evidence type="ECO:0000256" key="2">
    <source>
        <dbReference type="ARBA" id="ARBA00022801"/>
    </source>
</evidence>
<dbReference type="CDD" id="cd16343">
    <property type="entry name" value="LMWPTP"/>
    <property type="match status" value="1"/>
</dbReference>
<accession>A0A4T0FQH2</accession>
<keyword evidence="2" id="KW-0378">Hydrolase</keyword>
<dbReference type="SUPFAM" id="SSF52788">
    <property type="entry name" value="Phosphotyrosine protein phosphatases I"/>
    <property type="match status" value="1"/>
</dbReference>
<feature type="active site" description="Proton donor" evidence="4">
    <location>
        <position position="141"/>
    </location>
</feature>
<comment type="similarity">
    <text evidence="1">Belongs to the low molecular weight phosphotyrosine protein phosphatase family.</text>
</comment>